<feature type="compositionally biased region" description="Polar residues" evidence="2">
    <location>
        <begin position="507"/>
        <end position="522"/>
    </location>
</feature>
<dbReference type="InterPro" id="IPR011011">
    <property type="entry name" value="Znf_FYVE_PHD"/>
</dbReference>
<dbReference type="PROSITE" id="PS50280">
    <property type="entry name" value="SET"/>
    <property type="match status" value="1"/>
</dbReference>
<dbReference type="SUPFAM" id="SSF57903">
    <property type="entry name" value="FYVE/PHD zinc finger"/>
    <property type="match status" value="1"/>
</dbReference>
<dbReference type="AlphaFoldDB" id="A0A6A6DNF6"/>
<feature type="region of interest" description="Disordered" evidence="2">
    <location>
        <begin position="157"/>
        <end position="220"/>
    </location>
</feature>
<feature type="compositionally biased region" description="Basic and acidic residues" evidence="2">
    <location>
        <begin position="781"/>
        <end position="801"/>
    </location>
</feature>
<feature type="compositionally biased region" description="Pro residues" evidence="2">
    <location>
        <begin position="749"/>
        <end position="758"/>
    </location>
</feature>
<keyword evidence="1" id="KW-0156">Chromatin regulator</keyword>
<feature type="compositionally biased region" description="Low complexity" evidence="2">
    <location>
        <begin position="879"/>
        <end position="895"/>
    </location>
</feature>
<reference evidence="4" key="1">
    <citation type="journal article" date="2020" name="Stud. Mycol.">
        <title>101 Dothideomycetes genomes: a test case for predicting lifestyles and emergence of pathogens.</title>
        <authorList>
            <person name="Haridas S."/>
            <person name="Albert R."/>
            <person name="Binder M."/>
            <person name="Bloem J."/>
            <person name="Labutti K."/>
            <person name="Salamov A."/>
            <person name="Andreopoulos B."/>
            <person name="Baker S."/>
            <person name="Barry K."/>
            <person name="Bills G."/>
            <person name="Bluhm B."/>
            <person name="Cannon C."/>
            <person name="Castanera R."/>
            <person name="Culley D."/>
            <person name="Daum C."/>
            <person name="Ezra D."/>
            <person name="Gonzalez J."/>
            <person name="Henrissat B."/>
            <person name="Kuo A."/>
            <person name="Liang C."/>
            <person name="Lipzen A."/>
            <person name="Lutzoni F."/>
            <person name="Magnuson J."/>
            <person name="Mondo S."/>
            <person name="Nolan M."/>
            <person name="Ohm R."/>
            <person name="Pangilinan J."/>
            <person name="Park H.-J."/>
            <person name="Ramirez L."/>
            <person name="Alfaro M."/>
            <person name="Sun H."/>
            <person name="Tritt A."/>
            <person name="Yoshinaga Y."/>
            <person name="Zwiers L.-H."/>
            <person name="Turgeon B."/>
            <person name="Goodwin S."/>
            <person name="Spatafora J."/>
            <person name="Crous P."/>
            <person name="Grigoriev I."/>
        </authorList>
    </citation>
    <scope>NUCLEOTIDE SEQUENCE</scope>
    <source>
        <strain evidence="4">CBS 207.26</strain>
    </source>
</reference>
<dbReference type="Pfam" id="PF00856">
    <property type="entry name" value="SET"/>
    <property type="match status" value="1"/>
</dbReference>
<feature type="compositionally biased region" description="Polar residues" evidence="2">
    <location>
        <begin position="602"/>
        <end position="643"/>
    </location>
</feature>
<dbReference type="InterPro" id="IPR001214">
    <property type="entry name" value="SET_dom"/>
</dbReference>
<dbReference type="Proteomes" id="UP000800200">
    <property type="component" value="Unassembled WGS sequence"/>
</dbReference>
<evidence type="ECO:0000259" key="3">
    <source>
        <dbReference type="PROSITE" id="PS50280"/>
    </source>
</evidence>
<dbReference type="Gene3D" id="2.170.270.10">
    <property type="entry name" value="SET domain"/>
    <property type="match status" value="1"/>
</dbReference>
<feature type="compositionally biased region" description="Low complexity" evidence="2">
    <location>
        <begin position="840"/>
        <end position="852"/>
    </location>
</feature>
<feature type="domain" description="SET" evidence="3">
    <location>
        <begin position="122"/>
        <end position="427"/>
    </location>
</feature>
<proteinExistence type="predicted"/>
<dbReference type="GO" id="GO:0006325">
    <property type="term" value="P:chromatin organization"/>
    <property type="evidence" value="ECO:0007669"/>
    <property type="project" value="UniProtKB-KW"/>
</dbReference>
<feature type="compositionally biased region" description="Pro residues" evidence="2">
    <location>
        <begin position="818"/>
        <end position="839"/>
    </location>
</feature>
<feature type="compositionally biased region" description="Polar residues" evidence="2">
    <location>
        <begin position="656"/>
        <end position="667"/>
    </location>
</feature>
<dbReference type="PANTHER" id="PTHR46462:SF3">
    <property type="entry name" value="UPSET, ISOFORM A"/>
    <property type="match status" value="1"/>
</dbReference>
<evidence type="ECO:0000256" key="2">
    <source>
        <dbReference type="SAM" id="MobiDB-lite"/>
    </source>
</evidence>
<feature type="region of interest" description="Disordered" evidence="2">
    <location>
        <begin position="1"/>
        <end position="30"/>
    </location>
</feature>
<dbReference type="OrthoDB" id="1928087at2759"/>
<organism evidence="4 5">
    <name type="scientific">Zopfia rhizophila CBS 207.26</name>
    <dbReference type="NCBI Taxonomy" id="1314779"/>
    <lineage>
        <taxon>Eukaryota</taxon>
        <taxon>Fungi</taxon>
        <taxon>Dikarya</taxon>
        <taxon>Ascomycota</taxon>
        <taxon>Pezizomycotina</taxon>
        <taxon>Dothideomycetes</taxon>
        <taxon>Dothideomycetes incertae sedis</taxon>
        <taxon>Zopfiaceae</taxon>
        <taxon>Zopfia</taxon>
    </lineage>
</organism>
<dbReference type="GO" id="GO:0034967">
    <property type="term" value="C:Set3 complex"/>
    <property type="evidence" value="ECO:0007669"/>
    <property type="project" value="TreeGrafter"/>
</dbReference>
<sequence length="1002" mass="108743">MTDISSVKAHADSQPASVALYGGPPPPAFTNGSPYLDGTIEEEESSTIKCICGFPDDDGSTVLCEKCDTWQHIVCYYESTHHVPEVHECTDCSPRTVDAKGAAEKQRQRREQLNIGERKGKPKTATKSHKKRVKDPLGSVQPNGWAVHANNDLHYASERKSGSPRDQPPPSKRPKTSHRTSGSVGIISQSPAFAPASRKRASSSMFNGQSPVKSPTNPGINGFTVEDFSPEFMNLYRQPEPPSIDSNSFTDIGVANDISLWLNDREALAQATDGMEPSQIFQRIEQTIEDLESMAPVITKQTDEDSGILAHGLNPQWQYLTVETMVPNGGYIGELKGHIGRKADYFSDPSNRWDLLQHPEPFVFFPPHLPIYVDARREGTILRYTRRSCNPNMIMKIFTHSHEGGYHFCFVATDDIHPGEELTVGWEINAEIKKRLINAVTNGDIRKEGFKKIEPWVACVLANFGGCACDPSKGRECLLERARRPNNNHAEPLQPPKSTKSRKLKKSQISPLSTGHATNSRAGSEAFNRDGVEEENMDSRSTSGSRSKPGSRDITPMTHFSVDGGDVKMSDRERRKLQQQERLFEQLEYDEQHKGKRGKRNSAGSTLNTPGLSSSVRCSPQPSLFKTNADGQKQLGHSESSGRNPREHSNGIARKTSGNSTKANGCRQTPKPKPVYVDSSTQTEDDRTRTSTPISLSLTKKREMKPPMSFKRKLLQQAQEDRLQRERSRSIKTEAKSPVLGDVASNKPSPAPRPPSTPKDPSAMEISSEAPAERPAPQEDVEMKDTDEATSPKRTSPKVEEMPDAPALEPTSGTSHPPIQPPPPPWPSDPSTTAPPPPTAATTNASTSALPPATLPAPPQKPTNLHLELPPTPDLSNQTSSVYSVVTPGSVSSVVTGGGIAQSPISVAPVPSPFSPSVTNAVNPGPARKKLSLSDYTSRKKLAQTQSAVGISASPPLANVHSASSPTISNASLPDKTSPSAKSTDANTLPTVTEEVKTTSAG</sequence>
<dbReference type="EMBL" id="ML994657">
    <property type="protein sequence ID" value="KAF2180565.1"/>
    <property type="molecule type" value="Genomic_DNA"/>
</dbReference>
<name>A0A6A6DNF6_9PEZI</name>
<evidence type="ECO:0000313" key="5">
    <source>
        <dbReference type="Proteomes" id="UP000800200"/>
    </source>
</evidence>
<keyword evidence="5" id="KW-1185">Reference proteome</keyword>
<feature type="compositionally biased region" description="Basic and acidic residues" evidence="2">
    <location>
        <begin position="565"/>
        <end position="593"/>
    </location>
</feature>
<feature type="compositionally biased region" description="Basic and acidic residues" evidence="2">
    <location>
        <begin position="719"/>
        <end position="735"/>
    </location>
</feature>
<protein>
    <recommendedName>
        <fullName evidence="3">SET domain-containing protein</fullName>
    </recommendedName>
</protein>
<feature type="compositionally biased region" description="Basic residues" evidence="2">
    <location>
        <begin position="120"/>
        <end position="133"/>
    </location>
</feature>
<feature type="compositionally biased region" description="Basic and acidic residues" evidence="2">
    <location>
        <begin position="97"/>
        <end position="119"/>
    </location>
</feature>
<accession>A0A6A6DNF6</accession>
<feature type="region of interest" description="Disordered" evidence="2">
    <location>
        <begin position="97"/>
        <end position="145"/>
    </location>
</feature>
<dbReference type="GO" id="GO:0006355">
    <property type="term" value="P:regulation of DNA-templated transcription"/>
    <property type="evidence" value="ECO:0007669"/>
    <property type="project" value="TreeGrafter"/>
</dbReference>
<evidence type="ECO:0000313" key="4">
    <source>
        <dbReference type="EMBL" id="KAF2180565.1"/>
    </source>
</evidence>
<dbReference type="SMART" id="SM00317">
    <property type="entry name" value="SET"/>
    <property type="match status" value="1"/>
</dbReference>
<feature type="compositionally biased region" description="Polar residues" evidence="2">
    <location>
        <begin position="179"/>
        <end position="191"/>
    </location>
</feature>
<feature type="compositionally biased region" description="Polar residues" evidence="2">
    <location>
        <begin position="202"/>
        <end position="219"/>
    </location>
</feature>
<feature type="region of interest" description="Disordered" evidence="2">
    <location>
        <begin position="483"/>
        <end position="1002"/>
    </location>
</feature>
<dbReference type="Gene3D" id="3.30.40.10">
    <property type="entry name" value="Zinc/RING finger domain, C3HC4 (zinc finger)"/>
    <property type="match status" value="1"/>
</dbReference>
<feature type="compositionally biased region" description="Polar residues" evidence="2">
    <location>
        <begin position="539"/>
        <end position="548"/>
    </location>
</feature>
<dbReference type="PANTHER" id="PTHR46462">
    <property type="entry name" value="UPSET, ISOFORM A"/>
    <property type="match status" value="1"/>
</dbReference>
<gene>
    <name evidence="4" type="ORF">K469DRAFT_672513</name>
</gene>
<dbReference type="GO" id="GO:0070210">
    <property type="term" value="C:Rpd3L-Expanded complex"/>
    <property type="evidence" value="ECO:0007669"/>
    <property type="project" value="TreeGrafter"/>
</dbReference>
<feature type="compositionally biased region" description="Polar residues" evidence="2">
    <location>
        <begin position="961"/>
        <end position="991"/>
    </location>
</feature>
<evidence type="ECO:0000256" key="1">
    <source>
        <dbReference type="ARBA" id="ARBA00022853"/>
    </source>
</evidence>
<dbReference type="SUPFAM" id="SSF82199">
    <property type="entry name" value="SET domain"/>
    <property type="match status" value="1"/>
</dbReference>
<dbReference type="InterPro" id="IPR013083">
    <property type="entry name" value="Znf_RING/FYVE/PHD"/>
</dbReference>
<dbReference type="InterPro" id="IPR046341">
    <property type="entry name" value="SET_dom_sf"/>
</dbReference>